<feature type="compositionally biased region" description="Basic and acidic residues" evidence="4">
    <location>
        <begin position="232"/>
        <end position="243"/>
    </location>
</feature>
<dbReference type="EMBL" id="JAJGCB010000001">
    <property type="protein sequence ID" value="KAJ8995355.1"/>
    <property type="molecule type" value="Genomic_DNA"/>
</dbReference>
<dbReference type="Pfam" id="PF08433">
    <property type="entry name" value="KTI12"/>
    <property type="match status" value="2"/>
</dbReference>
<evidence type="ECO:0000313" key="5">
    <source>
        <dbReference type="EMBL" id="KAJ8995355.1"/>
    </source>
</evidence>
<proteinExistence type="inferred from homology"/>
<dbReference type="InterPro" id="IPR013641">
    <property type="entry name" value="KTI12/PSTK"/>
</dbReference>
<feature type="compositionally biased region" description="Low complexity" evidence="4">
    <location>
        <begin position="150"/>
        <end position="162"/>
    </location>
</feature>
<dbReference type="Gene3D" id="3.40.50.300">
    <property type="entry name" value="P-loop containing nucleotide triphosphate hydrolases"/>
    <property type="match status" value="1"/>
</dbReference>
<feature type="compositionally biased region" description="Low complexity" evidence="4">
    <location>
        <begin position="345"/>
        <end position="354"/>
    </location>
</feature>
<evidence type="ECO:0000256" key="4">
    <source>
        <dbReference type="SAM" id="MobiDB-lite"/>
    </source>
</evidence>
<dbReference type="AlphaFoldDB" id="A0AAN6IXU0"/>
<evidence type="ECO:0000256" key="1">
    <source>
        <dbReference type="ARBA" id="ARBA00022741"/>
    </source>
</evidence>
<feature type="compositionally biased region" description="Polar residues" evidence="4">
    <location>
        <begin position="204"/>
        <end position="216"/>
    </location>
</feature>
<sequence>MPLIIITGLPCSGKTFRAQQIAADLEALIAADPGRHSKKTVQIIPSHHAASDDSKSESLRDQIYNSIAGEKTARAAEFSAIKRAVSRDAIVIADAPNYIKGYRYQLWCEAKAAGTRCCVVHVAAREDECKVWNRERLRAWGRNEDDSNGTDRQQQRQTQGKDILGDLVPESHTAIYGDRVLDGKPRSRSSSLDVGEEDEDENGPRSSSIRKTNNANGDIDTMTLKSLYISDKQHDKSTTEKGHTSSAASNDTKQQQQQQQSSTPSDSIPSLPSTTIVPPSPSSSPPYSPTTLVSLAMRYEPPSPFSRWDTPLFVIPSSDPVPPTQAIWTALFPPPAKPTSKKALSQLSSSSNRPNPNPHESSEWPQTPDHSATNHTTTTSSSINSNKNVPSFSSSSLSEPAVKPHAATVLPKATAADALQILESATMDVTKHVLASAREQLGGDINDGGDVELSIPNPNPSTPTSPPSPSTTPSLPHYETTLHIPAGINLSQPMLQRLRRKYTQIQRGGIAHGQGYIHGRRGVVADFIDFLDREWNYD</sequence>
<feature type="compositionally biased region" description="Pro residues" evidence="4">
    <location>
        <begin position="278"/>
        <end position="288"/>
    </location>
</feature>
<keyword evidence="1" id="KW-0547">Nucleotide-binding</keyword>
<feature type="compositionally biased region" description="Low complexity" evidence="4">
    <location>
        <begin position="254"/>
        <end position="277"/>
    </location>
</feature>
<accession>A0AAN6IXU0</accession>
<feature type="region of interest" description="Disordered" evidence="4">
    <location>
        <begin position="326"/>
        <end position="399"/>
    </location>
</feature>
<name>A0AAN6IXU0_EXODE</name>
<feature type="region of interest" description="Disordered" evidence="4">
    <location>
        <begin position="441"/>
        <end position="477"/>
    </location>
</feature>
<dbReference type="PANTHER" id="PTHR12435">
    <property type="match status" value="1"/>
</dbReference>
<dbReference type="GO" id="GO:0005524">
    <property type="term" value="F:ATP binding"/>
    <property type="evidence" value="ECO:0007669"/>
    <property type="project" value="UniProtKB-KW"/>
</dbReference>
<protein>
    <submittedName>
        <fullName evidence="5">Kti12, chromatin associated</fullName>
    </submittedName>
</protein>
<gene>
    <name evidence="5" type="primary">KTI12</name>
    <name evidence="5" type="ORF">HRR80_000130</name>
</gene>
<dbReference type="Proteomes" id="UP001161757">
    <property type="component" value="Unassembled WGS sequence"/>
</dbReference>
<evidence type="ECO:0000313" key="6">
    <source>
        <dbReference type="Proteomes" id="UP001161757"/>
    </source>
</evidence>
<comment type="similarity">
    <text evidence="3">Belongs to the KTI12 family.</text>
</comment>
<feature type="compositionally biased region" description="Pro residues" evidence="4">
    <location>
        <begin position="457"/>
        <end position="470"/>
    </location>
</feature>
<evidence type="ECO:0000256" key="2">
    <source>
        <dbReference type="ARBA" id="ARBA00022840"/>
    </source>
</evidence>
<comment type="caution">
    <text evidence="5">The sequence shown here is derived from an EMBL/GenBank/DDBJ whole genome shotgun (WGS) entry which is preliminary data.</text>
</comment>
<feature type="region of interest" description="Disordered" evidence="4">
    <location>
        <begin position="232"/>
        <end position="289"/>
    </location>
</feature>
<feature type="region of interest" description="Disordered" evidence="4">
    <location>
        <begin position="142"/>
        <end position="218"/>
    </location>
</feature>
<reference evidence="5" key="1">
    <citation type="submission" date="2023-01" db="EMBL/GenBank/DDBJ databases">
        <title>Exophiala dermititidis isolated from Cystic Fibrosis Patient.</title>
        <authorList>
            <person name="Kurbessoian T."/>
            <person name="Crocker A."/>
            <person name="Murante D."/>
            <person name="Hogan D.A."/>
            <person name="Stajich J.E."/>
        </authorList>
    </citation>
    <scope>NUCLEOTIDE SEQUENCE</scope>
    <source>
        <strain evidence="5">Ex8</strain>
    </source>
</reference>
<organism evidence="5 6">
    <name type="scientific">Exophiala dermatitidis</name>
    <name type="common">Black yeast-like fungus</name>
    <name type="synonym">Wangiella dermatitidis</name>
    <dbReference type="NCBI Taxonomy" id="5970"/>
    <lineage>
        <taxon>Eukaryota</taxon>
        <taxon>Fungi</taxon>
        <taxon>Dikarya</taxon>
        <taxon>Ascomycota</taxon>
        <taxon>Pezizomycotina</taxon>
        <taxon>Eurotiomycetes</taxon>
        <taxon>Chaetothyriomycetidae</taxon>
        <taxon>Chaetothyriales</taxon>
        <taxon>Herpotrichiellaceae</taxon>
        <taxon>Exophiala</taxon>
    </lineage>
</organism>
<feature type="compositionally biased region" description="Low complexity" evidence="4">
    <location>
        <begin position="371"/>
        <end position="398"/>
    </location>
</feature>
<feature type="compositionally biased region" description="Polar residues" evidence="4">
    <location>
        <begin position="244"/>
        <end position="253"/>
    </location>
</feature>
<keyword evidence="2" id="KW-0067">ATP-binding</keyword>
<dbReference type="SUPFAM" id="SSF52540">
    <property type="entry name" value="P-loop containing nucleoside triphosphate hydrolases"/>
    <property type="match status" value="1"/>
</dbReference>
<evidence type="ECO:0000256" key="3">
    <source>
        <dbReference type="ARBA" id="ARBA00025768"/>
    </source>
</evidence>
<dbReference type="InterPro" id="IPR027417">
    <property type="entry name" value="P-loop_NTPase"/>
</dbReference>